<organism evidence="4">
    <name type="scientific">Harpegnathos saltator</name>
    <name type="common">Jerdon's jumping ant</name>
    <dbReference type="NCBI Taxonomy" id="610380"/>
    <lineage>
        <taxon>Eukaryota</taxon>
        <taxon>Metazoa</taxon>
        <taxon>Ecdysozoa</taxon>
        <taxon>Arthropoda</taxon>
        <taxon>Hexapoda</taxon>
        <taxon>Insecta</taxon>
        <taxon>Pterygota</taxon>
        <taxon>Neoptera</taxon>
        <taxon>Endopterygota</taxon>
        <taxon>Hymenoptera</taxon>
        <taxon>Apocrita</taxon>
        <taxon>Aculeata</taxon>
        <taxon>Formicoidea</taxon>
        <taxon>Formicidae</taxon>
        <taxon>Ponerinae</taxon>
        <taxon>Ponerini</taxon>
        <taxon>Harpegnathos</taxon>
    </lineage>
</organism>
<dbReference type="OrthoDB" id="64893at2759"/>
<name>E2BJ68_HARSA</name>
<reference evidence="3 4" key="1">
    <citation type="journal article" date="2010" name="Science">
        <title>Genomic comparison of the ants Camponotus floridanus and Harpegnathos saltator.</title>
        <authorList>
            <person name="Bonasio R."/>
            <person name="Zhang G."/>
            <person name="Ye C."/>
            <person name="Mutti N.S."/>
            <person name="Fang X."/>
            <person name="Qin N."/>
            <person name="Donahue G."/>
            <person name="Yang P."/>
            <person name="Li Q."/>
            <person name="Li C."/>
            <person name="Zhang P."/>
            <person name="Huang Z."/>
            <person name="Berger S.L."/>
            <person name="Reinberg D."/>
            <person name="Wang J."/>
            <person name="Liebig J."/>
        </authorList>
    </citation>
    <scope>NUCLEOTIDE SEQUENCE [LARGE SCALE GENOMIC DNA]</scope>
    <source>
        <strain evidence="3 4">R22 G/1</strain>
    </source>
</reference>
<dbReference type="EMBL" id="GL448558">
    <property type="protein sequence ID" value="EFN84218.1"/>
    <property type="molecule type" value="Genomic_DNA"/>
</dbReference>
<dbReference type="InterPro" id="IPR004302">
    <property type="entry name" value="Cellulose/chitin-bd_N"/>
</dbReference>
<sequence length="245" mass="27944">MMLTKPLMIFLLLVNVQLRETRGYVRLVEPSSRSRIWMKNFPEETKSDEADLNCGGPNAQYDKNYGKCGECGDDYSLARPRPNENGGTYGKGMISRAYIAASVIGVVIDILGYHQGHFDFDVCPLSTDEQLETNVCFYKHHLTLADSSNHVLNFTSTQWRTSIYVRLQLPQNLTCKHCVFRMHFRSKDSDLDDNELVMNNLFGLSPTWRNCADIAILKAISTDRGNLLRRLQLDQYESEQSNSSN</sequence>
<accession>E2BJ68</accession>
<evidence type="ECO:0000313" key="3">
    <source>
        <dbReference type="EMBL" id="EFN84218.1"/>
    </source>
</evidence>
<dbReference type="Pfam" id="PF03067">
    <property type="entry name" value="LPMO_10"/>
    <property type="match status" value="1"/>
</dbReference>
<feature type="chain" id="PRO_5003157607" description="Chitin-binding type-4 domain-containing protein" evidence="1">
    <location>
        <begin position="24"/>
        <end position="245"/>
    </location>
</feature>
<evidence type="ECO:0000256" key="1">
    <source>
        <dbReference type="SAM" id="SignalP"/>
    </source>
</evidence>
<evidence type="ECO:0000313" key="4">
    <source>
        <dbReference type="Proteomes" id="UP000008237"/>
    </source>
</evidence>
<gene>
    <name evidence="3" type="ORF">EAI_10006</name>
</gene>
<feature type="signal peptide" evidence="1">
    <location>
        <begin position="1"/>
        <end position="23"/>
    </location>
</feature>
<evidence type="ECO:0000259" key="2">
    <source>
        <dbReference type="Pfam" id="PF03067"/>
    </source>
</evidence>
<feature type="domain" description="Chitin-binding type-4" evidence="2">
    <location>
        <begin position="26"/>
        <end position="214"/>
    </location>
</feature>
<proteinExistence type="predicted"/>
<dbReference type="STRING" id="610380.E2BJ68"/>
<dbReference type="Proteomes" id="UP000008237">
    <property type="component" value="Unassembled WGS sequence"/>
</dbReference>
<protein>
    <recommendedName>
        <fullName evidence="2">Chitin-binding type-4 domain-containing protein</fullName>
    </recommendedName>
</protein>
<dbReference type="OMA" id="WRTSIYV"/>
<keyword evidence="1" id="KW-0732">Signal</keyword>
<dbReference type="InParanoid" id="E2BJ68"/>
<dbReference type="AlphaFoldDB" id="E2BJ68"/>
<keyword evidence="4" id="KW-1185">Reference proteome</keyword>